<comment type="caution">
    <text evidence="2">The sequence shown here is derived from an EMBL/GenBank/DDBJ whole genome shotgun (WGS) entry which is preliminary data.</text>
</comment>
<feature type="compositionally biased region" description="Polar residues" evidence="1">
    <location>
        <begin position="165"/>
        <end position="174"/>
    </location>
</feature>
<proteinExistence type="predicted"/>
<feature type="region of interest" description="Disordered" evidence="1">
    <location>
        <begin position="158"/>
        <end position="253"/>
    </location>
</feature>
<gene>
    <name evidence="2" type="ORF">BSL78_30285</name>
</gene>
<evidence type="ECO:0000313" key="2">
    <source>
        <dbReference type="EMBL" id="PIK32902.1"/>
    </source>
</evidence>
<name>A0A2G8JAZ1_STIJA</name>
<feature type="compositionally biased region" description="Basic and acidic residues" evidence="1">
    <location>
        <begin position="175"/>
        <end position="185"/>
    </location>
</feature>
<accession>A0A2G8JAZ1</accession>
<feature type="compositionally biased region" description="Polar residues" evidence="1">
    <location>
        <begin position="1"/>
        <end position="13"/>
    </location>
</feature>
<dbReference type="OrthoDB" id="10143009at2759"/>
<feature type="region of interest" description="Disordered" evidence="1">
    <location>
        <begin position="1"/>
        <end position="65"/>
    </location>
</feature>
<protein>
    <submittedName>
        <fullName evidence="2">Uncharacterized protein</fullName>
    </submittedName>
</protein>
<evidence type="ECO:0000313" key="3">
    <source>
        <dbReference type="Proteomes" id="UP000230750"/>
    </source>
</evidence>
<feature type="compositionally biased region" description="Basic and acidic residues" evidence="1">
    <location>
        <begin position="197"/>
        <end position="206"/>
    </location>
</feature>
<evidence type="ECO:0000256" key="1">
    <source>
        <dbReference type="SAM" id="MobiDB-lite"/>
    </source>
</evidence>
<feature type="compositionally biased region" description="Basic and acidic residues" evidence="1">
    <location>
        <begin position="48"/>
        <end position="59"/>
    </location>
</feature>
<sequence>MSNRPYSRTSGTQEVRKQTDSVSFNEVGNDDDFDDDDDRLGSSSGGDGRSRGGIRERSSSDMTRVLKVPLINESVKFPSAPLVASEIMGEEGGSSSSRNKMETSTDAILDYRSREKQMRENDARLGVYCSPRFYRKKNYALSAGGNDSYEEAVQKFDNAMDDSPTDSNGSSARSELSKRSYQENIRKKRPLSLVGIDSRRRYREGGKPQPADGISNLGSSCCNLRTSLNDRDHRQRSPTSKGARGQSNISPFAEKTPAFQLSRSCSDLRDGGSPLHPTIQELRCPSHVSLQSIRVSSPSESRISLLSDLEIYERAHHYPRHADSPPLYPEVGCPQLSSTALVQQWLARQEMFGYHRQNSGSLKQRTKPQPR</sequence>
<dbReference type="EMBL" id="MRZV01003000">
    <property type="protein sequence ID" value="PIK32902.1"/>
    <property type="molecule type" value="Genomic_DNA"/>
</dbReference>
<organism evidence="2 3">
    <name type="scientific">Stichopus japonicus</name>
    <name type="common">Sea cucumber</name>
    <dbReference type="NCBI Taxonomy" id="307972"/>
    <lineage>
        <taxon>Eukaryota</taxon>
        <taxon>Metazoa</taxon>
        <taxon>Echinodermata</taxon>
        <taxon>Eleutherozoa</taxon>
        <taxon>Echinozoa</taxon>
        <taxon>Holothuroidea</taxon>
        <taxon>Aspidochirotacea</taxon>
        <taxon>Aspidochirotida</taxon>
        <taxon>Stichopodidae</taxon>
        <taxon>Apostichopus</taxon>
    </lineage>
</organism>
<dbReference type="Proteomes" id="UP000230750">
    <property type="component" value="Unassembled WGS sequence"/>
</dbReference>
<dbReference type="AlphaFoldDB" id="A0A2G8JAZ1"/>
<feature type="compositionally biased region" description="Polar residues" evidence="1">
    <location>
        <begin position="216"/>
        <end position="227"/>
    </location>
</feature>
<keyword evidence="3" id="KW-1185">Reference proteome</keyword>
<feature type="compositionally biased region" description="Polar residues" evidence="1">
    <location>
        <begin position="237"/>
        <end position="250"/>
    </location>
</feature>
<reference evidence="2 3" key="1">
    <citation type="journal article" date="2017" name="PLoS Biol.">
        <title>The sea cucumber genome provides insights into morphological evolution and visceral regeneration.</title>
        <authorList>
            <person name="Zhang X."/>
            <person name="Sun L."/>
            <person name="Yuan J."/>
            <person name="Sun Y."/>
            <person name="Gao Y."/>
            <person name="Zhang L."/>
            <person name="Li S."/>
            <person name="Dai H."/>
            <person name="Hamel J.F."/>
            <person name="Liu C."/>
            <person name="Yu Y."/>
            <person name="Liu S."/>
            <person name="Lin W."/>
            <person name="Guo K."/>
            <person name="Jin S."/>
            <person name="Xu P."/>
            <person name="Storey K.B."/>
            <person name="Huan P."/>
            <person name="Zhang T."/>
            <person name="Zhou Y."/>
            <person name="Zhang J."/>
            <person name="Lin C."/>
            <person name="Li X."/>
            <person name="Xing L."/>
            <person name="Huo D."/>
            <person name="Sun M."/>
            <person name="Wang L."/>
            <person name="Mercier A."/>
            <person name="Li F."/>
            <person name="Yang H."/>
            <person name="Xiang J."/>
        </authorList>
    </citation>
    <scope>NUCLEOTIDE SEQUENCE [LARGE SCALE GENOMIC DNA]</scope>
    <source>
        <strain evidence="2">Shaxun</strain>
        <tissue evidence="2">Muscle</tissue>
    </source>
</reference>
<feature type="compositionally biased region" description="Acidic residues" evidence="1">
    <location>
        <begin position="28"/>
        <end position="38"/>
    </location>
</feature>